<name>A0A0M3IRS9_ASCLU</name>
<dbReference type="PANTHER" id="PTHR21724">
    <property type="entry name" value="SHKT DOMAIN-CONTAINING PROTEIN"/>
    <property type="match status" value="1"/>
</dbReference>
<evidence type="ECO:0000256" key="1">
    <source>
        <dbReference type="PROSITE-ProRule" id="PRU01005"/>
    </source>
</evidence>
<feature type="domain" description="ShKT" evidence="2">
    <location>
        <begin position="14"/>
        <end position="48"/>
    </location>
</feature>
<dbReference type="InterPro" id="IPR003582">
    <property type="entry name" value="ShKT_dom"/>
</dbReference>
<evidence type="ECO:0000313" key="3">
    <source>
        <dbReference type="Proteomes" id="UP000036681"/>
    </source>
</evidence>
<organism evidence="3 4">
    <name type="scientific">Ascaris lumbricoides</name>
    <name type="common">Giant roundworm</name>
    <dbReference type="NCBI Taxonomy" id="6252"/>
    <lineage>
        <taxon>Eukaryota</taxon>
        <taxon>Metazoa</taxon>
        <taxon>Ecdysozoa</taxon>
        <taxon>Nematoda</taxon>
        <taxon>Chromadorea</taxon>
        <taxon>Rhabditida</taxon>
        <taxon>Spirurina</taxon>
        <taxon>Ascaridomorpha</taxon>
        <taxon>Ascaridoidea</taxon>
        <taxon>Ascarididae</taxon>
        <taxon>Ascaris</taxon>
    </lineage>
</organism>
<keyword evidence="3" id="KW-1185">Reference proteome</keyword>
<feature type="disulfide bond" evidence="1">
    <location>
        <begin position="14"/>
        <end position="48"/>
    </location>
</feature>
<reference evidence="4" key="1">
    <citation type="submission" date="2017-02" db="UniProtKB">
        <authorList>
            <consortium name="WormBaseParasite"/>
        </authorList>
    </citation>
    <scope>IDENTIFICATION</scope>
</reference>
<protein>
    <submittedName>
        <fullName evidence="4">ShKT domain-containing protein</fullName>
    </submittedName>
</protein>
<sequence length="418" mass="47595">MLTRCQKTCGVCNCADSANNCAQLSHLCSDPTYAYTMITRCMKTCNLCAGGTCADSANNCASLSYLCNDPTFKPTMQSSDPTYAYTMITRCIKTCNLCAGGTCADSANNCASLSYLCNDPTFKPTMESRMSEQTQHTLFMASQTVAYSSISVTTMCLHQEIHLIELTSLNAFRKPQQLYYAIPDVRANSTYVIYGVTDGGIFFNFSNDDVLTSGLSPDSLLLYYLNPLNHHEEDEIDFEDHRLEIIYTESDGMLYRILRRRYHFKSDADQQGIPHFTEFLYRGDRRSQINGSKTTIMFTVADTERMRYHVKHSDELGLNGGFPLWPFLCIFKIKGRMLFNMELRFKTIERPRGYRYTDESRLWNTGADLILNNGVENLGKEWYVLCDFVKHLFSFGDSSSKFPKQFSLRYFSETGGFV</sequence>
<dbReference type="PROSITE" id="PS51670">
    <property type="entry name" value="SHKT"/>
    <property type="match status" value="2"/>
</dbReference>
<feature type="domain" description="ShKT" evidence="2">
    <location>
        <begin position="53"/>
        <end position="98"/>
    </location>
</feature>
<dbReference type="WBParaSite" id="ALUE_0002145701-mRNA-1">
    <property type="protein sequence ID" value="ALUE_0002145701-mRNA-1"/>
    <property type="gene ID" value="ALUE_0002145701"/>
</dbReference>
<dbReference type="Gene3D" id="1.10.10.1870">
    <property type="entry name" value="ShTK domain-like"/>
    <property type="match status" value="1"/>
</dbReference>
<dbReference type="Proteomes" id="UP000036681">
    <property type="component" value="Unplaced"/>
</dbReference>
<dbReference type="SMART" id="SM00254">
    <property type="entry name" value="ShKT"/>
    <property type="match status" value="2"/>
</dbReference>
<proteinExistence type="predicted"/>
<accession>A0A0M3IRS9</accession>
<dbReference type="Pfam" id="PF01549">
    <property type="entry name" value="ShK"/>
    <property type="match status" value="3"/>
</dbReference>
<evidence type="ECO:0000259" key="2">
    <source>
        <dbReference type="PROSITE" id="PS51670"/>
    </source>
</evidence>
<dbReference type="PANTHER" id="PTHR21724:SF109">
    <property type="entry name" value="SHKT DOMAIN-CONTAINING PROTEIN"/>
    <property type="match status" value="1"/>
</dbReference>
<comment type="caution">
    <text evidence="1">Lacks conserved residue(s) required for the propagation of feature annotation.</text>
</comment>
<dbReference type="AlphaFoldDB" id="A0A0M3IRS9"/>
<keyword evidence="1" id="KW-1015">Disulfide bond</keyword>
<evidence type="ECO:0000313" key="4">
    <source>
        <dbReference type="WBParaSite" id="ALUE_0002145701-mRNA-1"/>
    </source>
</evidence>